<reference evidence="3" key="1">
    <citation type="journal article" date="2019" name="Int. J. Syst. Evol. Microbiol.">
        <title>The Global Catalogue of Microorganisms (GCM) 10K type strain sequencing project: providing services to taxonomists for standard genome sequencing and annotation.</title>
        <authorList>
            <consortium name="The Broad Institute Genomics Platform"/>
            <consortium name="The Broad Institute Genome Sequencing Center for Infectious Disease"/>
            <person name="Wu L."/>
            <person name="Ma J."/>
        </authorList>
    </citation>
    <scope>NUCLEOTIDE SEQUENCE [LARGE SCALE GENOMIC DNA]</scope>
    <source>
        <strain evidence="3">LMG 29894</strain>
    </source>
</reference>
<evidence type="ECO:0000313" key="3">
    <source>
        <dbReference type="Proteomes" id="UP001595791"/>
    </source>
</evidence>
<comment type="caution">
    <text evidence="2">The sequence shown here is derived from an EMBL/GenBank/DDBJ whole genome shotgun (WGS) entry which is preliminary data.</text>
</comment>
<accession>A0ABV8MN41</accession>
<sequence length="347" mass="39643">MIDWLTLKIDVHRVPREVIEKCHERAGTIMHLMPDGEIKWRRVARESIRSDSHQMVIECTTHFVMHGSPARVGGDNNVFGSGDIVDCAQRMIRFAAKTLGVILPMDLSQWRVSRVDVTHNYALASAQEVAQALSVLRQSEGGRFQVRTNAETIYWGSGSSIRRMKAYAKGPHLLRQFKRNEAHANFDEIEMSQRLLRLELSLMGQFWRERSQKPWFEYTESDLDALHNEYFGQVIGSVEIAEMQDLRQAFRDAAVRLRESSPPATAKTFSEASADRAYMIWALIKAVGLRQAEDTTPRSTWFRSKKIMMEAGLSWSDLHAGQVLPFRRKAIVLGAPVRSWDELRSVA</sequence>
<organism evidence="2 3">
    <name type="scientific">Chitinimonas lacunae</name>
    <dbReference type="NCBI Taxonomy" id="1963018"/>
    <lineage>
        <taxon>Bacteria</taxon>
        <taxon>Pseudomonadati</taxon>
        <taxon>Pseudomonadota</taxon>
        <taxon>Betaproteobacteria</taxon>
        <taxon>Neisseriales</taxon>
        <taxon>Chitinibacteraceae</taxon>
        <taxon>Chitinimonas</taxon>
    </lineage>
</organism>
<gene>
    <name evidence="2" type="ORF">ACFOW7_03660</name>
</gene>
<feature type="domain" description="Replication-associated protein G2P N-terminal" evidence="1">
    <location>
        <begin position="1"/>
        <end position="209"/>
    </location>
</feature>
<dbReference type="Pfam" id="PF05144">
    <property type="entry name" value="Phage_CRI"/>
    <property type="match status" value="1"/>
</dbReference>
<dbReference type="EMBL" id="JBHSBU010000001">
    <property type="protein sequence ID" value="MFC4158452.1"/>
    <property type="molecule type" value="Genomic_DNA"/>
</dbReference>
<dbReference type="RefSeq" id="WP_378161136.1">
    <property type="nucleotide sequence ID" value="NZ_JBHSBU010000001.1"/>
</dbReference>
<evidence type="ECO:0000259" key="1">
    <source>
        <dbReference type="Pfam" id="PF05144"/>
    </source>
</evidence>
<dbReference type="Proteomes" id="UP001595791">
    <property type="component" value="Unassembled WGS sequence"/>
</dbReference>
<protein>
    <submittedName>
        <fullName evidence="2">Phage/plasmid replication protein, II/X family</fullName>
    </submittedName>
</protein>
<keyword evidence="3" id="KW-1185">Reference proteome</keyword>
<dbReference type="InterPro" id="IPR022686">
    <property type="entry name" value="G2P_N"/>
</dbReference>
<dbReference type="NCBIfam" id="TIGR01629">
    <property type="entry name" value="rep_II_X"/>
    <property type="match status" value="1"/>
</dbReference>
<dbReference type="InterPro" id="IPR006516">
    <property type="entry name" value="G2P"/>
</dbReference>
<name>A0ABV8MN41_9NEIS</name>
<evidence type="ECO:0000313" key="2">
    <source>
        <dbReference type="EMBL" id="MFC4158452.1"/>
    </source>
</evidence>
<proteinExistence type="predicted"/>